<dbReference type="Gene3D" id="3.90.79.10">
    <property type="entry name" value="Nucleoside Triphosphate Pyrophosphohydrolase"/>
    <property type="match status" value="1"/>
</dbReference>
<dbReference type="InterPro" id="IPR015797">
    <property type="entry name" value="NUDIX_hydrolase-like_dom_sf"/>
</dbReference>
<name>A0AAW1TEM6_9CHLO</name>
<feature type="compositionally biased region" description="Polar residues" evidence="1">
    <location>
        <begin position="72"/>
        <end position="81"/>
    </location>
</feature>
<feature type="compositionally biased region" description="Basic and acidic residues" evidence="1">
    <location>
        <begin position="440"/>
        <end position="450"/>
    </location>
</feature>
<accession>A0AAW1TEM6</accession>
<feature type="domain" description="Nudix hydrolase" evidence="2">
    <location>
        <begin position="171"/>
        <end position="326"/>
    </location>
</feature>
<evidence type="ECO:0000313" key="3">
    <source>
        <dbReference type="EMBL" id="KAK9867979.1"/>
    </source>
</evidence>
<reference evidence="3 4" key="1">
    <citation type="journal article" date="2024" name="Nat. Commun.">
        <title>Phylogenomics reveals the evolutionary origins of lichenization in chlorophyte algae.</title>
        <authorList>
            <person name="Puginier C."/>
            <person name="Libourel C."/>
            <person name="Otte J."/>
            <person name="Skaloud P."/>
            <person name="Haon M."/>
            <person name="Grisel S."/>
            <person name="Petersen M."/>
            <person name="Berrin J.G."/>
            <person name="Delaux P.M."/>
            <person name="Dal Grande F."/>
            <person name="Keller J."/>
        </authorList>
    </citation>
    <scope>NUCLEOTIDE SEQUENCE [LARGE SCALE GENOMIC DNA]</scope>
    <source>
        <strain evidence="3 4">SAG 2523</strain>
    </source>
</reference>
<evidence type="ECO:0000259" key="2">
    <source>
        <dbReference type="PROSITE" id="PS51462"/>
    </source>
</evidence>
<comment type="caution">
    <text evidence="3">The sequence shown here is derived from an EMBL/GenBank/DDBJ whole genome shotgun (WGS) entry which is preliminary data.</text>
</comment>
<feature type="region of interest" description="Disordered" evidence="1">
    <location>
        <begin position="47"/>
        <end position="90"/>
    </location>
</feature>
<feature type="compositionally biased region" description="Polar residues" evidence="1">
    <location>
        <begin position="485"/>
        <end position="506"/>
    </location>
</feature>
<dbReference type="AlphaFoldDB" id="A0AAW1TEM6"/>
<dbReference type="CDD" id="cd02883">
    <property type="entry name" value="NUDIX_Hydrolase"/>
    <property type="match status" value="1"/>
</dbReference>
<feature type="region of interest" description="Disordered" evidence="1">
    <location>
        <begin position="102"/>
        <end position="154"/>
    </location>
</feature>
<feature type="region of interest" description="Disordered" evidence="1">
    <location>
        <begin position="656"/>
        <end position="708"/>
    </location>
</feature>
<proteinExistence type="predicted"/>
<dbReference type="InterPro" id="IPR000086">
    <property type="entry name" value="NUDIX_hydrolase_dom"/>
</dbReference>
<feature type="compositionally biased region" description="Low complexity" evidence="1">
    <location>
        <begin position="463"/>
        <end position="473"/>
    </location>
</feature>
<dbReference type="Proteomes" id="UP001485043">
    <property type="component" value="Unassembled WGS sequence"/>
</dbReference>
<organism evidence="3 4">
    <name type="scientific">Apatococcus fuscideae</name>
    <dbReference type="NCBI Taxonomy" id="2026836"/>
    <lineage>
        <taxon>Eukaryota</taxon>
        <taxon>Viridiplantae</taxon>
        <taxon>Chlorophyta</taxon>
        <taxon>core chlorophytes</taxon>
        <taxon>Trebouxiophyceae</taxon>
        <taxon>Chlorellales</taxon>
        <taxon>Chlorellaceae</taxon>
        <taxon>Apatococcus</taxon>
    </lineage>
</organism>
<keyword evidence="4" id="KW-1185">Reference proteome</keyword>
<evidence type="ECO:0000256" key="1">
    <source>
        <dbReference type="SAM" id="MobiDB-lite"/>
    </source>
</evidence>
<evidence type="ECO:0000313" key="4">
    <source>
        <dbReference type="Proteomes" id="UP001485043"/>
    </source>
</evidence>
<sequence length="931" mass="99951">MHRAGSQALQFLPPAPATFSTVLPVLPRDTSEFDLLVALATSKRRSKAKFGRSRLGLGGKENLPQLKGRPQPQGQSNQKQTAGEAALEPKSTIDKGQALLTLPEPGGLQASNGVPNGRPKTREGNSARLNGAPFSPSRPIRSPASSLETPTPKLKHSTGYIATALSAGEQSRYKAAGVLLYQFMGPKEELHILMGRLDNPVDLLAQRSTYRQKRNASYSFLGGKRCEETDCSDPQRTALRELTEETGGILSPINFVGEKPFPHVLWFPSGCYALYIREVQGLDHLPSLYEAEGRPGDSQDLIWFPLSEISKLSKTSITGPSSPLRKYCSQTFRTTSLTAWLKGQQELHNRQAPTTTSAKAIPSLNLTPSLLNDGRTILGAGRPGGLSGVSALASQLMEADGGQTLPRRVDDSPQSPLPGTGPLLRPAAPHAASQVTSQQDKARLTAERVAETLSRTGPTPQHPAAAADSSRASPAKRKPAAAGQNEASEQESQQKGRIQSSRNAASMQARAAVSPRPPLRPRRDAVSEQLVQGARPAGAMPEPRPSGTPTPKMGLPGGAGDLRAAQPPVDGGTASGGRDASCKTLKQADGEHRAGGLIGPPVRKGVRDLAADLYEGSPLDTGFREATVRVSSEGLGAEALMEDLWSGQALDASEDEWADPAGVQDPSAEAFNDSDPESAQPQPFLGPSLDLSNQQKAQQRPIDPLTSRAKRGISTADLLFRREIVGPAPTVDPPAQALLEYQCFSSGEPGRGWSQSEASVLVGLDARLNFWADSGEWRWRRDMAPYVIEDEETRMRKMRMRTLQLWLARQQGVLKDRAFAKRPTLASFQIPQAPGYMLPPHAPTTSTPVATRAVYTARTCAETGGLAPLLGAPLNDPRTSLSHLLGALPVTWAHKISTLLARRSLPGAEIEKADQQALRGQRLRRKMARKR</sequence>
<protein>
    <recommendedName>
        <fullName evidence="2">Nudix hydrolase domain-containing protein</fullName>
    </recommendedName>
</protein>
<dbReference type="EMBL" id="JALJOV010000052">
    <property type="protein sequence ID" value="KAK9867979.1"/>
    <property type="molecule type" value="Genomic_DNA"/>
</dbReference>
<dbReference type="PROSITE" id="PS51462">
    <property type="entry name" value="NUDIX"/>
    <property type="match status" value="1"/>
</dbReference>
<dbReference type="SUPFAM" id="SSF55811">
    <property type="entry name" value="Nudix"/>
    <property type="match status" value="1"/>
</dbReference>
<gene>
    <name evidence="3" type="ORF">WJX84_005022</name>
</gene>
<feature type="compositionally biased region" description="Low complexity" evidence="1">
    <location>
        <begin position="132"/>
        <end position="146"/>
    </location>
</feature>
<feature type="region of interest" description="Disordered" evidence="1">
    <location>
        <begin position="403"/>
        <end position="581"/>
    </location>
</feature>